<reference evidence="4" key="2">
    <citation type="submission" date="2022-03" db="EMBL/GenBank/DDBJ databases">
        <title>Draft title - Genomic analysis of global carrot germplasm unveils the trajectory of domestication and the origin of high carotenoid orange carrot.</title>
        <authorList>
            <person name="Iorizzo M."/>
            <person name="Ellison S."/>
            <person name="Senalik D."/>
            <person name="Macko-Podgorni A."/>
            <person name="Grzebelus D."/>
            <person name="Bostan H."/>
            <person name="Rolling W."/>
            <person name="Curaba J."/>
            <person name="Simon P."/>
        </authorList>
    </citation>
    <scope>NUCLEOTIDE SEQUENCE</scope>
    <source>
        <tissue evidence="4">Leaf</tissue>
    </source>
</reference>
<feature type="chain" id="PRO_5007853676" evidence="2">
    <location>
        <begin position="19"/>
        <end position="322"/>
    </location>
</feature>
<dbReference type="AlphaFoldDB" id="A0A164UXD9"/>
<evidence type="ECO:0000313" key="3">
    <source>
        <dbReference type="EMBL" id="KZM89506.1"/>
    </source>
</evidence>
<evidence type="ECO:0000313" key="5">
    <source>
        <dbReference type="Proteomes" id="UP000077755"/>
    </source>
</evidence>
<feature type="region of interest" description="Disordered" evidence="1">
    <location>
        <begin position="123"/>
        <end position="164"/>
    </location>
</feature>
<gene>
    <name evidence="3" type="ORF">DCAR_023131</name>
    <name evidence="4" type="ORF">DCAR_0622884</name>
</gene>
<organism evidence="3">
    <name type="scientific">Daucus carota subsp. sativus</name>
    <name type="common">Carrot</name>
    <dbReference type="NCBI Taxonomy" id="79200"/>
    <lineage>
        <taxon>Eukaryota</taxon>
        <taxon>Viridiplantae</taxon>
        <taxon>Streptophyta</taxon>
        <taxon>Embryophyta</taxon>
        <taxon>Tracheophyta</taxon>
        <taxon>Spermatophyta</taxon>
        <taxon>Magnoliopsida</taxon>
        <taxon>eudicotyledons</taxon>
        <taxon>Gunneridae</taxon>
        <taxon>Pentapetalae</taxon>
        <taxon>asterids</taxon>
        <taxon>campanulids</taxon>
        <taxon>Apiales</taxon>
        <taxon>Apiaceae</taxon>
        <taxon>Apioideae</taxon>
        <taxon>Scandiceae</taxon>
        <taxon>Daucinae</taxon>
        <taxon>Daucus</taxon>
        <taxon>Daucus sect. Daucus</taxon>
    </lineage>
</organism>
<accession>A0A164UXD9</accession>
<evidence type="ECO:0000256" key="1">
    <source>
        <dbReference type="SAM" id="MobiDB-lite"/>
    </source>
</evidence>
<proteinExistence type="predicted"/>
<sequence>MAPLKLLALTFTIHYLFALSTARISIPLNIQPKNVMSRDNYVTASDHVSKPSFKRAVFLPRPDHQPSDQVLNVELEPQVFVQHKHNEQNTNPTKFNSDDDLNDHKASDAITIELEMERPNHMTQFKNKEPDDVPMKEAHDSDQDFPMKEAHDSDQDLAHHESDRDIPAVSENTISIETLHLNPSNYFRIRPINRHFRVKPSLFRIHRCRHHHMNHVYQKNHQVPYGNDMNLNKDDIILAGQTKERFDPSTLHITTHSDPEKRPMIHQHDEDKNMMMRRPFRQYIARQKLKKKVEEEIQKRKEMDARKQGGFMKSFRKFLNQF</sequence>
<name>A0A164UXD9_DAUCS</name>
<dbReference type="Gramene" id="KZM89506">
    <property type="protein sequence ID" value="KZM89506"/>
    <property type="gene ID" value="DCAR_023131"/>
</dbReference>
<evidence type="ECO:0000313" key="4">
    <source>
        <dbReference type="EMBL" id="WOH03486.1"/>
    </source>
</evidence>
<dbReference type="EMBL" id="LNRQ01000006">
    <property type="protein sequence ID" value="KZM89506.1"/>
    <property type="molecule type" value="Genomic_DNA"/>
</dbReference>
<keyword evidence="2" id="KW-0732">Signal</keyword>
<dbReference type="EMBL" id="CP093348">
    <property type="protein sequence ID" value="WOH03486.1"/>
    <property type="molecule type" value="Genomic_DNA"/>
</dbReference>
<reference evidence="3" key="1">
    <citation type="journal article" date="2016" name="Nat. Genet.">
        <title>A high-quality carrot genome assembly provides new insights into carotenoid accumulation and asterid genome evolution.</title>
        <authorList>
            <person name="Iorizzo M."/>
            <person name="Ellison S."/>
            <person name="Senalik D."/>
            <person name="Zeng P."/>
            <person name="Satapoomin P."/>
            <person name="Huang J."/>
            <person name="Bowman M."/>
            <person name="Iovene M."/>
            <person name="Sanseverino W."/>
            <person name="Cavagnaro P."/>
            <person name="Yildiz M."/>
            <person name="Macko-Podgorni A."/>
            <person name="Moranska E."/>
            <person name="Grzebelus E."/>
            <person name="Grzebelus D."/>
            <person name="Ashrafi H."/>
            <person name="Zheng Z."/>
            <person name="Cheng S."/>
            <person name="Spooner D."/>
            <person name="Van Deynze A."/>
            <person name="Simon P."/>
        </authorList>
    </citation>
    <scope>NUCLEOTIDE SEQUENCE [LARGE SCALE GENOMIC DNA]</scope>
    <source>
        <tissue evidence="3">Leaf</tissue>
    </source>
</reference>
<dbReference type="Proteomes" id="UP000077755">
    <property type="component" value="Chromosome 6"/>
</dbReference>
<keyword evidence="5" id="KW-1185">Reference proteome</keyword>
<evidence type="ECO:0000256" key="2">
    <source>
        <dbReference type="SAM" id="SignalP"/>
    </source>
</evidence>
<protein>
    <submittedName>
        <fullName evidence="3">Uncharacterized protein</fullName>
    </submittedName>
</protein>
<feature type="signal peptide" evidence="2">
    <location>
        <begin position="1"/>
        <end position="18"/>
    </location>
</feature>